<reference evidence="3" key="1">
    <citation type="submission" date="2019-02" db="EMBL/GenBank/DDBJ databases">
        <authorList>
            <person name="Gruber-Vodicka R. H."/>
            <person name="Seah K. B. B."/>
        </authorList>
    </citation>
    <scope>NUCLEOTIDE SEQUENCE</scope>
    <source>
        <strain evidence="4">BECK_BZ164</strain>
        <strain evidence="3">BECK_BZ165</strain>
    </source>
</reference>
<organism evidence="3">
    <name type="scientific">Candidatus Kentrum sp. FM</name>
    <dbReference type="NCBI Taxonomy" id="2126340"/>
    <lineage>
        <taxon>Bacteria</taxon>
        <taxon>Pseudomonadati</taxon>
        <taxon>Pseudomonadota</taxon>
        <taxon>Gammaproteobacteria</taxon>
        <taxon>Candidatus Kentrum</taxon>
    </lineage>
</organism>
<dbReference type="InterPro" id="IPR001304">
    <property type="entry name" value="C-type_lectin-like"/>
</dbReference>
<dbReference type="InterPro" id="IPR016187">
    <property type="entry name" value="CTDL_fold"/>
</dbReference>
<feature type="compositionally biased region" description="Polar residues" evidence="1">
    <location>
        <begin position="1095"/>
        <end position="1105"/>
    </location>
</feature>
<feature type="compositionally biased region" description="Polar residues" evidence="1">
    <location>
        <begin position="1079"/>
        <end position="1089"/>
    </location>
</feature>
<feature type="compositionally biased region" description="Low complexity" evidence="1">
    <location>
        <begin position="37"/>
        <end position="46"/>
    </location>
</feature>
<protein>
    <submittedName>
        <fullName evidence="3">Lectin C-type domain-containing protein</fullName>
    </submittedName>
</protein>
<name>A0A450S0W4_9GAMM</name>
<feature type="domain" description="C-type lectin" evidence="2">
    <location>
        <begin position="385"/>
        <end position="525"/>
    </location>
</feature>
<feature type="compositionally biased region" description="Polar residues" evidence="1">
    <location>
        <begin position="1247"/>
        <end position="1257"/>
    </location>
</feature>
<feature type="region of interest" description="Disordered" evidence="1">
    <location>
        <begin position="1004"/>
        <end position="1158"/>
    </location>
</feature>
<dbReference type="PROSITE" id="PS50041">
    <property type="entry name" value="C_TYPE_LECTIN_2"/>
    <property type="match status" value="2"/>
</dbReference>
<evidence type="ECO:0000256" key="1">
    <source>
        <dbReference type="SAM" id="MobiDB-lite"/>
    </source>
</evidence>
<proteinExistence type="predicted"/>
<dbReference type="Gene3D" id="3.10.100.10">
    <property type="entry name" value="Mannose-Binding Protein A, subunit A"/>
    <property type="match status" value="2"/>
</dbReference>
<dbReference type="InterPro" id="IPR016186">
    <property type="entry name" value="C-type_lectin-like/link_sf"/>
</dbReference>
<feature type="compositionally biased region" description="Low complexity" evidence="1">
    <location>
        <begin position="52"/>
        <end position="70"/>
    </location>
</feature>
<gene>
    <name evidence="4" type="ORF">BECKFM1743B_GA0114221_1000613</name>
    <name evidence="3" type="ORF">BECKFM1743C_GA0114222_1002313</name>
</gene>
<dbReference type="InterPro" id="IPR025592">
    <property type="entry name" value="DUF4347"/>
</dbReference>
<dbReference type="CDD" id="cd00037">
    <property type="entry name" value="CLECT"/>
    <property type="match status" value="1"/>
</dbReference>
<sequence>MVTMNHHGVNHMLALEPRFMYDGAAVATATAATADASASSDGASDSADADQQDATQQENAQDQGQNNTQDGDSDALISAAKELAFIDSSVEDAQTLIDGLADGVDVIELDADSDGVKTIAEELAQRSDIEAIHILSHGSSGEVSLGEAQLDADSLTQYSDELITWGNALTESGDILFYGCNIAEGDKGQAFIDKIAEATGADVAASTNDTGKGGDWVLEASAGYIDVDPSSLIGVEAQNAYQHVLATGDTANDAPTINMTDSEIAFEGSEIVVDSALTVSNASSGTVTVNGATVYIGYGFDSAGDVLGVSTSVDADSDGSFTVGSGETITYDYSSVTGVLEFEGDATAAEYQTILQGVTFSTTSTDNTDRTLVFSLGKDVVPFLGNGHYYQYVEASDIQWTEAKIEAEEWDLYGMTGYLATILSPEENDLIAGKLQADAWIGASDVDDEGIWRWVTGPEGEADSGNGTIFFDDDYQQNSDSENNGNAADPCAYSNWYGSEPNDAGSGEDYGEIYSTGGKDGTWNDYPDEVSGNDALVIGGYVVEYGDMSTDGSAASDYTLYDTITIAMNPVYAPALTMSTGSAEMAAGSSSVVLDSALTIKDTDVDGNQQSTQDAPINQAIVRIDSGFVSGEDTLTWNETTAAGYNITGNYDDATGVLTLTTNSGFTATAEHYQAVLRTVTYENTNTANPNETTRQIGFYLGDVPYAENGHYYEYMADPSGDSSNEWYWQEAKFAADARDLFGLYELPLGASYLATITSEGENAFITDRLGGTAGDTAWIGSSDNELENAAESDWEWVVGPEENTQFFDAATDTTTGYSNWEDGNPNAACNQDDYGEIITGSGEWSDRYSYEQQQPYVVEYDGAALNLIGTINVTFAEAQEERGLYAPLSTSSTSTTTTETQDIQTLKSSSVGEASVGDLDALGADSGFGAGFGLGAGAGSGNGYLFNFSSSGIFGDVGFGSASETLAPSFNHYQSQGAGGSSTYYVAFPLSVTFVQTADTSLGQSVDSTKPGSSDTSLGQSVDSTTLGLSDTSLGQSVDSTTLGPSDTSLGQSVDSTTLGPSDTSLQQSADSTRLGPSDTSLQSSPDSTRLGPSDTSLQQSADSTRLGPSDTSLQQSADSMRLGPSDTSLQSSSDSTRLSPSDTSLQSSPDRGMGSEASDIVIRSSNERIISLDNIRFTPGESSFQRSTLAFSSVDPSISGDAMVTVEGLTAEGTKAQYTFKVTVKDGVVEKVEYIDPKQVKLTAEQESSGQTDQDAFQKGKNAAPEGQSDAEQVAAQVGEQSGSPTSFLHVNPSIDGSSLSQQLQQVTQGTFAARQGALLNALYSMATGTSLVVRST</sequence>
<dbReference type="SUPFAM" id="SSF56436">
    <property type="entry name" value="C-type lectin-like"/>
    <property type="match status" value="2"/>
</dbReference>
<feature type="compositionally biased region" description="Low complexity" evidence="1">
    <location>
        <begin position="1127"/>
        <end position="1147"/>
    </location>
</feature>
<feature type="region of interest" description="Disordered" evidence="1">
    <location>
        <begin position="37"/>
        <end position="72"/>
    </location>
</feature>
<accession>A0A450S0W4</accession>
<feature type="domain" description="C-type lectin" evidence="2">
    <location>
        <begin position="729"/>
        <end position="847"/>
    </location>
</feature>
<dbReference type="SMART" id="SM00034">
    <property type="entry name" value="CLECT"/>
    <property type="match status" value="2"/>
</dbReference>
<feature type="compositionally biased region" description="Polar residues" evidence="1">
    <location>
        <begin position="1111"/>
        <end position="1120"/>
    </location>
</feature>
<feature type="region of interest" description="Disordered" evidence="1">
    <location>
        <begin position="1245"/>
        <end position="1291"/>
    </location>
</feature>
<dbReference type="EMBL" id="CAADFA010000023">
    <property type="protein sequence ID" value="VFJ45292.1"/>
    <property type="molecule type" value="Genomic_DNA"/>
</dbReference>
<dbReference type="Pfam" id="PF14252">
    <property type="entry name" value="DUF4347"/>
    <property type="match status" value="1"/>
</dbReference>
<evidence type="ECO:0000313" key="4">
    <source>
        <dbReference type="EMBL" id="VFK05896.1"/>
    </source>
</evidence>
<evidence type="ECO:0000313" key="3">
    <source>
        <dbReference type="EMBL" id="VFJ45292.1"/>
    </source>
</evidence>
<dbReference type="Pfam" id="PF00059">
    <property type="entry name" value="Lectin_C"/>
    <property type="match status" value="1"/>
</dbReference>
<evidence type="ECO:0000259" key="2">
    <source>
        <dbReference type="PROSITE" id="PS50041"/>
    </source>
</evidence>
<feature type="compositionally biased region" description="Polar residues" evidence="1">
    <location>
        <begin position="1004"/>
        <end position="1073"/>
    </location>
</feature>
<dbReference type="EMBL" id="CAADFL010000006">
    <property type="protein sequence ID" value="VFK05896.1"/>
    <property type="molecule type" value="Genomic_DNA"/>
</dbReference>
<feature type="compositionally biased region" description="Polar residues" evidence="1">
    <location>
        <begin position="1281"/>
        <end position="1291"/>
    </location>
</feature>